<keyword evidence="1" id="KW-1133">Transmembrane helix</keyword>
<dbReference type="EMBL" id="CP047656">
    <property type="protein sequence ID" value="QHJ13291.1"/>
    <property type="molecule type" value="Genomic_DNA"/>
</dbReference>
<dbReference type="InterPro" id="IPR024588">
    <property type="entry name" value="YejM_N"/>
</dbReference>
<dbReference type="Pfam" id="PF11893">
    <property type="entry name" value="DUF3413"/>
    <property type="match status" value="1"/>
</dbReference>
<evidence type="ECO:0000313" key="3">
    <source>
        <dbReference type="EMBL" id="QHJ13291.1"/>
    </source>
</evidence>
<organism evidence="3 4">
    <name type="scientific">Paraglaciecola mesophila</name>
    <dbReference type="NCBI Taxonomy" id="197222"/>
    <lineage>
        <taxon>Bacteria</taxon>
        <taxon>Pseudomonadati</taxon>
        <taxon>Pseudomonadota</taxon>
        <taxon>Gammaproteobacteria</taxon>
        <taxon>Alteromonadales</taxon>
        <taxon>Alteromonadaceae</taxon>
        <taxon>Paraglaciecola</taxon>
    </lineage>
</organism>
<dbReference type="OrthoDB" id="236686at2"/>
<dbReference type="Proteomes" id="UP000464524">
    <property type="component" value="Chromosome"/>
</dbReference>
<reference evidence="3 4" key="1">
    <citation type="submission" date="2019-12" db="EMBL/GenBank/DDBJ databases">
        <title>Genome sequencing and assembly of endphytes of Porphyra tenera.</title>
        <authorList>
            <person name="Park J.M."/>
            <person name="Shin R."/>
            <person name="Jo S.H."/>
        </authorList>
    </citation>
    <scope>NUCLEOTIDE SEQUENCE [LARGE SCALE GENOMIC DNA]</scope>
    <source>
        <strain evidence="3 4">GPM4</strain>
    </source>
</reference>
<evidence type="ECO:0000256" key="1">
    <source>
        <dbReference type="SAM" id="Phobius"/>
    </source>
</evidence>
<keyword evidence="1" id="KW-0472">Membrane</keyword>
<feature type="transmembrane region" description="Helical" evidence="1">
    <location>
        <begin position="21"/>
        <end position="40"/>
    </location>
</feature>
<proteinExistence type="predicted"/>
<evidence type="ECO:0000313" key="4">
    <source>
        <dbReference type="Proteomes" id="UP000464524"/>
    </source>
</evidence>
<feature type="transmembrane region" description="Helical" evidence="1">
    <location>
        <begin position="88"/>
        <end position="108"/>
    </location>
</feature>
<dbReference type="AlphaFoldDB" id="A0A857JQD2"/>
<sequence length="509" mass="56658">MILTETPRRKLVTQLVTWGHWFALSNMILAIAIASVYIFSSPAPETPLGIIYLLSNWISHIGFLTFFGFIILILPLCYLVPNARTVKVISAILAAVALAMLGFDALLYNKYGVHLSFSTAEMLRSEANVARSVFSWQRWAFFFLIFLFWLSAQLVLANALWKRVARLQKRKLALPISSFFVVCFVSSHALHIWADANLYHPIVQQDDLFPLSYPATAKTLMSRYDLLDRDNYEQRLELQFDDRVSQINYPLSPLYCSVSGQKKVLLLVNTDAPTSAFQAPLAHSIPLYAGQSSSADNQRSYLFGLPELYHSVLAKETPILLDLPSALGLKVGIYASELDAGKQSKQFSQQWSDFEQGIISAATHLAVGFTNSEQLSAILATPQVMQQYQVLAVTGNDHGGNSLFSNTELFADFASSEDLAPTILNLLGCNAPTQNYSTGRDLSHPGRDWLVTTHERMVIVMQNDKRIEVSSNGNSKVYNLLSGKELADEADTRLLSQAIKRLSSFATNP</sequence>
<evidence type="ECO:0000259" key="2">
    <source>
        <dbReference type="Pfam" id="PF11893"/>
    </source>
</evidence>
<name>A0A857JQD2_9ALTE</name>
<dbReference type="SUPFAM" id="SSF53649">
    <property type="entry name" value="Alkaline phosphatase-like"/>
    <property type="match status" value="1"/>
</dbReference>
<feature type="transmembrane region" description="Helical" evidence="1">
    <location>
        <begin position="60"/>
        <end position="81"/>
    </location>
</feature>
<dbReference type="RefSeq" id="WP_160181397.1">
    <property type="nucleotide sequence ID" value="NZ_CP047656.1"/>
</dbReference>
<feature type="domain" description="Inner membrane protein YejM N-terminal" evidence="2">
    <location>
        <begin position="7"/>
        <end position="256"/>
    </location>
</feature>
<protein>
    <submittedName>
        <fullName evidence="3">Inner membrane protein YejM</fullName>
    </submittedName>
</protein>
<accession>A0A857JQD2</accession>
<feature type="transmembrane region" description="Helical" evidence="1">
    <location>
        <begin position="172"/>
        <end position="194"/>
    </location>
</feature>
<keyword evidence="1" id="KW-0812">Transmembrane</keyword>
<keyword evidence="4" id="KW-1185">Reference proteome</keyword>
<feature type="transmembrane region" description="Helical" evidence="1">
    <location>
        <begin position="139"/>
        <end position="160"/>
    </location>
</feature>
<dbReference type="InterPro" id="IPR017850">
    <property type="entry name" value="Alkaline_phosphatase_core_sf"/>
</dbReference>
<gene>
    <name evidence="3" type="ORF">FX988_03552</name>
</gene>
<dbReference type="KEGG" id="pmes:FX988_03552"/>